<feature type="signal peptide" evidence="1">
    <location>
        <begin position="1"/>
        <end position="20"/>
    </location>
</feature>
<dbReference type="AlphaFoldDB" id="A0A0N0M150"/>
<comment type="caution">
    <text evidence="2">The sequence shown here is derived from an EMBL/GenBank/DDBJ whole genome shotgun (WGS) entry which is preliminary data.</text>
</comment>
<evidence type="ECO:0000256" key="1">
    <source>
        <dbReference type="SAM" id="SignalP"/>
    </source>
</evidence>
<dbReference type="PATRIC" id="fig|187330.3.peg.3148"/>
<keyword evidence="1" id="KW-0732">Signal</keyword>
<evidence type="ECO:0000313" key="2">
    <source>
        <dbReference type="EMBL" id="KPH64209.1"/>
    </source>
</evidence>
<evidence type="ECO:0000313" key="3">
    <source>
        <dbReference type="Proteomes" id="UP000037848"/>
    </source>
</evidence>
<dbReference type="STRING" id="187330.AMS58_02885"/>
<name>A0A0N0M150_9GAMM</name>
<proteinExistence type="predicted"/>
<organism evidence="2 3">
    <name type="scientific">Pseudoalteromonas porphyrae</name>
    <dbReference type="NCBI Taxonomy" id="187330"/>
    <lineage>
        <taxon>Bacteria</taxon>
        <taxon>Pseudomonadati</taxon>
        <taxon>Pseudomonadota</taxon>
        <taxon>Gammaproteobacteria</taxon>
        <taxon>Alteromonadales</taxon>
        <taxon>Pseudoalteromonadaceae</taxon>
        <taxon>Pseudoalteromonas</taxon>
    </lineage>
</organism>
<dbReference type="RefSeq" id="WP_054453378.1">
    <property type="nucleotide sequence ID" value="NZ_LHPH01000005.1"/>
</dbReference>
<dbReference type="OrthoDB" id="5566524at2"/>
<dbReference type="EMBL" id="LHPH01000005">
    <property type="protein sequence ID" value="KPH64209.1"/>
    <property type="molecule type" value="Genomic_DNA"/>
</dbReference>
<accession>A0A0N0M150</accession>
<keyword evidence="3" id="KW-1185">Reference proteome</keyword>
<sequence length="278" mass="31971">MLFKKSLLLLCCVFSSTAFAERWFEVEVLIFKQRPAPYMQEDFSLDKDPVKKSNNLDLLTPIYEEQAKQDCINGDSRFNSASFTDSLISVSRSNLCDESIDYLSSYNVLPLSPLAPVRDDMEQTYLLAPEQLKFIPQQQSLVRKGLKPLLHTGWRFKGASKSRSEHISLFGGQLIPAPYIAKTANYQGDDFINQVSFNSSLPTTEEKASDSWELEGVFNIYLRHYLFINANFDINEALPTGDIQRARFSQFKRVISNEVHYFDHPKMGMIVQIRKFKH</sequence>
<dbReference type="Proteomes" id="UP000037848">
    <property type="component" value="Unassembled WGS sequence"/>
</dbReference>
<dbReference type="Pfam" id="PF10972">
    <property type="entry name" value="CsiV"/>
    <property type="match status" value="1"/>
</dbReference>
<evidence type="ECO:0008006" key="4">
    <source>
        <dbReference type="Google" id="ProtNLM"/>
    </source>
</evidence>
<protein>
    <recommendedName>
        <fullName evidence="4">Orphan protein</fullName>
    </recommendedName>
</protein>
<dbReference type="InterPro" id="IPR021241">
    <property type="entry name" value="CsiV"/>
</dbReference>
<reference evidence="2 3" key="1">
    <citation type="submission" date="2015-08" db="EMBL/GenBank/DDBJ databases">
        <title>Draft Genome Sequence of Pseudoalteromonas porphyrae UCD-SED14.</title>
        <authorList>
            <person name="Coil D.A."/>
            <person name="Jospin G."/>
            <person name="Lee R.D."/>
            <person name="Eisen J.A."/>
        </authorList>
    </citation>
    <scope>NUCLEOTIDE SEQUENCE [LARGE SCALE GENOMIC DNA]</scope>
    <source>
        <strain evidence="2 3">UCD-SED14</strain>
    </source>
</reference>
<gene>
    <name evidence="2" type="ORF">ADS77_05845</name>
</gene>
<feature type="chain" id="PRO_5005855323" description="Orphan protein" evidence="1">
    <location>
        <begin position="21"/>
        <end position="278"/>
    </location>
</feature>